<dbReference type="AlphaFoldDB" id="A0AAJ6BFF2"/>
<name>A0AAJ6BFF2_9BACT</name>
<dbReference type="Gene3D" id="1.25.40.10">
    <property type="entry name" value="Tetratricopeptide repeat domain"/>
    <property type="match status" value="2"/>
</dbReference>
<reference evidence="4" key="1">
    <citation type="submission" date="2023-03" db="EMBL/GenBank/DDBJ databases">
        <title>Andean soil-derived lignocellulolytic bacterial consortium as a source of novel taxa and putative plastic-active enzymes.</title>
        <authorList>
            <person name="Diaz-Garcia L."/>
            <person name="Chuvochina M."/>
            <person name="Feuerriegel G."/>
            <person name="Bunk B."/>
            <person name="Sproer C."/>
            <person name="Streit W.R."/>
            <person name="Rodriguez L.M."/>
            <person name="Overmann J."/>
            <person name="Jimenez D.J."/>
        </authorList>
    </citation>
    <scope>NUCLEOTIDE SEQUENCE</scope>
    <source>
        <strain evidence="4">MAG 7</strain>
    </source>
</reference>
<accession>A0AAJ6BFF2</accession>
<dbReference type="PANTHER" id="PTHR10098:SF108">
    <property type="entry name" value="TETRATRICOPEPTIDE REPEAT PROTEIN 28"/>
    <property type="match status" value="1"/>
</dbReference>
<proteinExistence type="predicted"/>
<dbReference type="EMBL" id="CP119311">
    <property type="protein sequence ID" value="WEK35058.1"/>
    <property type="molecule type" value="Genomic_DNA"/>
</dbReference>
<dbReference type="PANTHER" id="PTHR10098">
    <property type="entry name" value="RAPSYN-RELATED"/>
    <property type="match status" value="1"/>
</dbReference>
<keyword evidence="1" id="KW-0472">Membrane</keyword>
<dbReference type="SMART" id="SM00028">
    <property type="entry name" value="TPR"/>
    <property type="match status" value="4"/>
</dbReference>
<feature type="domain" description="CHAT" evidence="3">
    <location>
        <begin position="607"/>
        <end position="877"/>
    </location>
</feature>
<dbReference type="InterPro" id="IPR011990">
    <property type="entry name" value="TPR-like_helical_dom_sf"/>
</dbReference>
<evidence type="ECO:0000313" key="5">
    <source>
        <dbReference type="Proteomes" id="UP001220610"/>
    </source>
</evidence>
<evidence type="ECO:0000259" key="3">
    <source>
        <dbReference type="Pfam" id="PF12770"/>
    </source>
</evidence>
<dbReference type="Proteomes" id="UP001220610">
    <property type="component" value="Chromosome"/>
</dbReference>
<evidence type="ECO:0000313" key="4">
    <source>
        <dbReference type="EMBL" id="WEK35058.1"/>
    </source>
</evidence>
<dbReference type="InterPro" id="IPR024983">
    <property type="entry name" value="CHAT_dom"/>
</dbReference>
<evidence type="ECO:0000256" key="2">
    <source>
        <dbReference type="SAM" id="SignalP"/>
    </source>
</evidence>
<keyword evidence="2" id="KW-0732">Signal</keyword>
<evidence type="ECO:0000256" key="1">
    <source>
        <dbReference type="SAM" id="Phobius"/>
    </source>
</evidence>
<keyword evidence="1" id="KW-0812">Transmembrane</keyword>
<dbReference type="SUPFAM" id="SSF48452">
    <property type="entry name" value="TPR-like"/>
    <property type="match status" value="2"/>
</dbReference>
<gene>
    <name evidence="4" type="ORF">P0Y53_21425</name>
</gene>
<dbReference type="Pfam" id="PF12770">
    <property type="entry name" value="CHAT"/>
    <property type="match status" value="1"/>
</dbReference>
<feature type="signal peptide" evidence="2">
    <location>
        <begin position="1"/>
        <end position="20"/>
    </location>
</feature>
<sequence>MSRYTRKAILFFCCMTLLLAGLTGRANDSARLPDALLKKLQEFQRADNLADWIYARLDHVDSDPANNLDFLMATQQAAWRSYYTYPEREAWFNLLLLQGYHQLQAGNILASINAYEAAVQFYESYPLPLANPDEYLDYVLKPLGNNYTRLADYNTALYIQQKALALAEKKNNRQETAAIYSNMATSARWKGDLAGAVRYCQSGIRLVNRKSSLYGLLLSTYADVMMEQQRYDTAALLCRQALDWLDAFHQLGPMEDATALWYAGALQLEVRLALQKNNMQRAEGRTAFALSVLEEYFPATRQREKAKVNVLSGEILGKMHRYKESLEAHHQALRLLMPNWLPGNIRQLPPDSVLYGENTLADALAGKAEALAALQDVDAALAHYLAVFRAARQLRREFYSTDAKIRDLQVLRERATAAMQLAWQEWERTRQPRYQQQLLLIAELSKAQVLMEERVARLKTGTIPMTDTLALRQYRLREAVVTYQHELATGNAPAKWRNLLQATEYELSLLNKKIRLTAAAGLPEPALPDAGLLQTWYSLLPADVIVLEFFEGQPYSYLMELDRNGLRSTVRLPGRDSLRQLIPPFLQRWFTQGAAAMLNEPQEYYRDAHAIYDLLFGHTQWQPGRRYMLIPDGVFNYLPFDALVTEPAYKADVRQWPFLFRKAIVSQAYALQTWYSQQTQPYLEGQLAAFFVSRGKGSTQPVLSVEKEYALLKDRIGAGHAYFNEKATWQAFRQLADSLTVLHIGTHAVSSSLDSFPYLQLYDRPFLLADLRYKRFAPSLVVLGACRTADGLLMEGEGVNSLSRGFTAAGAGGVVSGLWNVNDEAATEIMALFYKALEAGDDPALALHRSREQWLEAHAGNPQLQLPYYWAGLQYSGHLLPVYFGEKGLRRYYWWLTAAGGLLLAGARWRYKKRSEKARRSTG</sequence>
<feature type="transmembrane region" description="Helical" evidence="1">
    <location>
        <begin position="892"/>
        <end position="911"/>
    </location>
</feature>
<protein>
    <submittedName>
        <fullName evidence="4">CHAT domain-containing protein</fullName>
    </submittedName>
</protein>
<feature type="chain" id="PRO_5042565591" evidence="2">
    <location>
        <begin position="21"/>
        <end position="923"/>
    </location>
</feature>
<organism evidence="4 5">
    <name type="scientific">Candidatus Pseudobacter hemicellulosilyticus</name>
    <dbReference type="NCBI Taxonomy" id="3121375"/>
    <lineage>
        <taxon>Bacteria</taxon>
        <taxon>Pseudomonadati</taxon>
        <taxon>Bacteroidota</taxon>
        <taxon>Chitinophagia</taxon>
        <taxon>Chitinophagales</taxon>
        <taxon>Chitinophagaceae</taxon>
        <taxon>Pseudobacter</taxon>
    </lineage>
</organism>
<dbReference type="InterPro" id="IPR019734">
    <property type="entry name" value="TPR_rpt"/>
</dbReference>
<keyword evidence="1" id="KW-1133">Transmembrane helix</keyword>